<evidence type="ECO:0000313" key="2">
    <source>
        <dbReference type="Proteomes" id="UP000447434"/>
    </source>
</evidence>
<dbReference type="AlphaFoldDB" id="A0A6A4QZ65"/>
<name>A0A6A4QZ65_LUPAL</name>
<reference evidence="2" key="1">
    <citation type="journal article" date="2020" name="Nat. Commun.">
        <title>Genome sequence of the cluster root forming white lupin.</title>
        <authorList>
            <person name="Hufnagel B."/>
            <person name="Marques A."/>
            <person name="Soriano A."/>
            <person name="Marques L."/>
            <person name="Divol F."/>
            <person name="Doumas P."/>
            <person name="Sallet E."/>
            <person name="Mancinotti D."/>
            <person name="Carrere S."/>
            <person name="Marande W."/>
            <person name="Arribat S."/>
            <person name="Keller J."/>
            <person name="Huneau C."/>
            <person name="Blein T."/>
            <person name="Aime D."/>
            <person name="Laguerre M."/>
            <person name="Taylor J."/>
            <person name="Schubert V."/>
            <person name="Nelson M."/>
            <person name="Geu-Flores F."/>
            <person name="Crespi M."/>
            <person name="Gallardo-Guerrero K."/>
            <person name="Delaux P.-M."/>
            <person name="Salse J."/>
            <person name="Berges H."/>
            <person name="Guyot R."/>
            <person name="Gouzy J."/>
            <person name="Peret B."/>
        </authorList>
    </citation>
    <scope>NUCLEOTIDE SEQUENCE [LARGE SCALE GENOMIC DNA]</scope>
    <source>
        <strain evidence="2">cv. Amiga</strain>
    </source>
</reference>
<dbReference type="Proteomes" id="UP000447434">
    <property type="component" value="Chromosome 2"/>
</dbReference>
<evidence type="ECO:0000313" key="1">
    <source>
        <dbReference type="EMBL" id="KAE9618506.1"/>
    </source>
</evidence>
<proteinExistence type="predicted"/>
<sequence>MATNFDMNLMVPPGSSLASASNNIFLLTQRTSQGPLHCCIEIPMVLLMNMHMLVAEDVSNTNSI</sequence>
<organism evidence="1 2">
    <name type="scientific">Lupinus albus</name>
    <name type="common">White lupine</name>
    <name type="synonym">Lupinus termis</name>
    <dbReference type="NCBI Taxonomy" id="3870"/>
    <lineage>
        <taxon>Eukaryota</taxon>
        <taxon>Viridiplantae</taxon>
        <taxon>Streptophyta</taxon>
        <taxon>Embryophyta</taxon>
        <taxon>Tracheophyta</taxon>
        <taxon>Spermatophyta</taxon>
        <taxon>Magnoliopsida</taxon>
        <taxon>eudicotyledons</taxon>
        <taxon>Gunneridae</taxon>
        <taxon>Pentapetalae</taxon>
        <taxon>rosids</taxon>
        <taxon>fabids</taxon>
        <taxon>Fabales</taxon>
        <taxon>Fabaceae</taxon>
        <taxon>Papilionoideae</taxon>
        <taxon>50 kb inversion clade</taxon>
        <taxon>genistoids sensu lato</taxon>
        <taxon>core genistoids</taxon>
        <taxon>Genisteae</taxon>
        <taxon>Lupinus</taxon>
    </lineage>
</organism>
<protein>
    <submittedName>
        <fullName evidence="1">Uncharacterized protein</fullName>
    </submittedName>
</protein>
<gene>
    <name evidence="1" type="ORF">Lalb_Chr02g0143471</name>
</gene>
<accession>A0A6A4QZ65</accession>
<keyword evidence="2" id="KW-1185">Reference proteome</keyword>
<comment type="caution">
    <text evidence="1">The sequence shown here is derived from an EMBL/GenBank/DDBJ whole genome shotgun (WGS) entry which is preliminary data.</text>
</comment>
<dbReference type="EMBL" id="WOCE01000002">
    <property type="protein sequence ID" value="KAE9618506.1"/>
    <property type="molecule type" value="Genomic_DNA"/>
</dbReference>